<evidence type="ECO:0000313" key="2">
    <source>
        <dbReference type="EMBL" id="TDL22184.1"/>
    </source>
</evidence>
<proteinExistence type="predicted"/>
<dbReference type="STRING" id="50990.A0A4Y7Q3F7"/>
<dbReference type="OrthoDB" id="3252135at2759"/>
<dbReference type="Proteomes" id="UP000294933">
    <property type="component" value="Unassembled WGS sequence"/>
</dbReference>
<protein>
    <recommendedName>
        <fullName evidence="4">Arrestin-like N-terminal domain-containing protein</fullName>
    </recommendedName>
</protein>
<gene>
    <name evidence="2" type="ORF">BD410DRAFT_270017</name>
</gene>
<evidence type="ECO:0008006" key="4">
    <source>
        <dbReference type="Google" id="ProtNLM"/>
    </source>
</evidence>
<evidence type="ECO:0000313" key="3">
    <source>
        <dbReference type="Proteomes" id="UP000294933"/>
    </source>
</evidence>
<sequence length="464" mass="50846">MPAIMNPHPYATALSDLSDDSSSDIPYLKSSRYRSIVPRKDSIPPLPSPAPSVSSFASSSSYSLSSGSNSRLGSSSGRTVADDSERPNGVFMLHDGILSLSLYGQDEGAEFPLYERDSIVDGRVTIANTSGVRKVEAQIDGVVAVEDPSSGRSPKKTVVLSEPLVYWDGDVHSGTACPHEMHFSTVLPRCYVNDAMERVPLPPSFTEYLTSGVRCVVEYSISLTITRVRERSSIWRRSVALKTPIGYCPRSRPATRGPLPAMLAKSRSKPATLFVSEIKSRLPNLSPITTHLYLPNSQICSFENPIPFYLKLSSPSEQALRLFMPPVSHSSFLPFADTYSTRLPSFPSSALPVIRLRLVRRVSADGLSPSHAKNGTDIVIGEGEMGRSATSRTSITWVGEIRVDSKVTCGGFRAKNFVVRDFLILSVKFPEHAQSPLMEMRRVIPVRLTTDGYDCSHAVRVFDI</sequence>
<reference evidence="2 3" key="1">
    <citation type="submission" date="2018-06" db="EMBL/GenBank/DDBJ databases">
        <title>A transcriptomic atlas of mushroom development highlights an independent origin of complex multicellularity.</title>
        <authorList>
            <consortium name="DOE Joint Genome Institute"/>
            <person name="Krizsan K."/>
            <person name="Almasi E."/>
            <person name="Merenyi Z."/>
            <person name="Sahu N."/>
            <person name="Viragh M."/>
            <person name="Koszo T."/>
            <person name="Mondo S."/>
            <person name="Kiss B."/>
            <person name="Balint B."/>
            <person name="Kues U."/>
            <person name="Barry K."/>
            <person name="Hegedus J.C."/>
            <person name="Henrissat B."/>
            <person name="Johnson J."/>
            <person name="Lipzen A."/>
            <person name="Ohm R."/>
            <person name="Nagy I."/>
            <person name="Pangilinan J."/>
            <person name="Yan J."/>
            <person name="Xiong Y."/>
            <person name="Grigoriev I.V."/>
            <person name="Hibbett D.S."/>
            <person name="Nagy L.G."/>
        </authorList>
    </citation>
    <scope>NUCLEOTIDE SEQUENCE [LARGE SCALE GENOMIC DNA]</scope>
    <source>
        <strain evidence="2 3">SZMC22713</strain>
    </source>
</reference>
<feature type="compositionally biased region" description="Low complexity" evidence="1">
    <location>
        <begin position="51"/>
        <end position="77"/>
    </location>
</feature>
<dbReference type="AlphaFoldDB" id="A0A4Y7Q3F7"/>
<feature type="region of interest" description="Disordered" evidence="1">
    <location>
        <begin position="1"/>
        <end position="23"/>
    </location>
</feature>
<accession>A0A4Y7Q3F7</accession>
<name>A0A4Y7Q3F7_9AGAM</name>
<dbReference type="EMBL" id="ML170176">
    <property type="protein sequence ID" value="TDL22184.1"/>
    <property type="molecule type" value="Genomic_DNA"/>
</dbReference>
<organism evidence="2 3">
    <name type="scientific">Rickenella mellea</name>
    <dbReference type="NCBI Taxonomy" id="50990"/>
    <lineage>
        <taxon>Eukaryota</taxon>
        <taxon>Fungi</taxon>
        <taxon>Dikarya</taxon>
        <taxon>Basidiomycota</taxon>
        <taxon>Agaricomycotina</taxon>
        <taxon>Agaricomycetes</taxon>
        <taxon>Hymenochaetales</taxon>
        <taxon>Rickenellaceae</taxon>
        <taxon>Rickenella</taxon>
    </lineage>
</organism>
<evidence type="ECO:0000256" key="1">
    <source>
        <dbReference type="SAM" id="MobiDB-lite"/>
    </source>
</evidence>
<keyword evidence="3" id="KW-1185">Reference proteome</keyword>
<feature type="region of interest" description="Disordered" evidence="1">
    <location>
        <begin position="38"/>
        <end position="87"/>
    </location>
</feature>
<dbReference type="VEuPathDB" id="FungiDB:BD410DRAFT_270017"/>